<feature type="compositionally biased region" description="Basic residues" evidence="1">
    <location>
        <begin position="490"/>
        <end position="503"/>
    </location>
</feature>
<dbReference type="SMART" id="SM00382">
    <property type="entry name" value="AAA"/>
    <property type="match status" value="1"/>
</dbReference>
<accession>A0A9P4LLW2</accession>
<dbReference type="SUPFAM" id="SSF52540">
    <property type="entry name" value="P-loop containing nucleoside triphosphate hydrolases"/>
    <property type="match status" value="1"/>
</dbReference>
<dbReference type="PANTHER" id="PTHR46411">
    <property type="entry name" value="FAMILY ATPASE, PUTATIVE-RELATED"/>
    <property type="match status" value="1"/>
</dbReference>
<evidence type="ECO:0000313" key="4">
    <source>
        <dbReference type="Proteomes" id="UP000799777"/>
    </source>
</evidence>
<dbReference type="InterPro" id="IPR001270">
    <property type="entry name" value="ClpA/B"/>
</dbReference>
<organism evidence="3 4">
    <name type="scientific">Setomelanomma holmii</name>
    <dbReference type="NCBI Taxonomy" id="210430"/>
    <lineage>
        <taxon>Eukaryota</taxon>
        <taxon>Fungi</taxon>
        <taxon>Dikarya</taxon>
        <taxon>Ascomycota</taxon>
        <taxon>Pezizomycotina</taxon>
        <taxon>Dothideomycetes</taxon>
        <taxon>Pleosporomycetidae</taxon>
        <taxon>Pleosporales</taxon>
        <taxon>Pleosporineae</taxon>
        <taxon>Phaeosphaeriaceae</taxon>
        <taxon>Setomelanomma</taxon>
    </lineage>
</organism>
<dbReference type="Pfam" id="PF22942">
    <property type="entry name" value="DUF7025"/>
    <property type="match status" value="1"/>
</dbReference>
<dbReference type="InterPro" id="IPR003959">
    <property type="entry name" value="ATPase_AAA_core"/>
</dbReference>
<keyword evidence="3" id="KW-0378">Hydrolase</keyword>
<feature type="domain" description="AAA+ ATPase" evidence="2">
    <location>
        <begin position="277"/>
        <end position="404"/>
    </location>
</feature>
<dbReference type="GO" id="GO:0016887">
    <property type="term" value="F:ATP hydrolysis activity"/>
    <property type="evidence" value="ECO:0007669"/>
    <property type="project" value="InterPro"/>
</dbReference>
<dbReference type="InterPro" id="IPR003593">
    <property type="entry name" value="AAA+_ATPase"/>
</dbReference>
<sequence>MQKETSSWQMLISSETTLAIEFANLWMAFRPGDHLFALDYCLGEPFITRLRSMELKRHELPDRSYSESWYIMTEKIDCNGDYVSYQQYNISIYQYDGCRALADLSTYPLRYHKEEARIRELVSHRGRQWLSLVGIHHRSYDGVAHLRKASHGLTPATAESSVRGGIIIDSKEYNTNVAPGAVYFIPGAKAIKGSELKEDTFTDDEILLCSSRVHAFSLVAKRWGIFYVKHIKDAEFNTTAFDSLVLSQHNKDLIRSLVNDHENKHSSFDDLIKGKGKGLIFLLHGPPGVGKTLTAESLADFTKRPLYTLGGAELGTNSAVVEGTLRRALELASKWNALVLVDEADVFMEQRNNYNLAHSELVAVLLRTLEQFEGVMFLTTNRVGSIDAAFKSRIHLSLYYPQLSADARSSIWTTFIVRGSGSVAPPWLTQELLDRLTYYEINGRQIKNTIRMACSIAANEQRELRASDIMKGLHAFFSFESDFNTSGRRKKFAKTSSKKRRAHISGYGDQSPDY</sequence>
<feature type="region of interest" description="Disordered" evidence="1">
    <location>
        <begin position="490"/>
        <end position="514"/>
    </location>
</feature>
<dbReference type="OrthoDB" id="10042665at2759"/>
<evidence type="ECO:0000313" key="3">
    <source>
        <dbReference type="EMBL" id="KAF2029057.1"/>
    </source>
</evidence>
<gene>
    <name evidence="3" type="ORF">EK21DRAFT_101418</name>
</gene>
<evidence type="ECO:0000256" key="1">
    <source>
        <dbReference type="SAM" id="MobiDB-lite"/>
    </source>
</evidence>
<dbReference type="Proteomes" id="UP000799777">
    <property type="component" value="Unassembled WGS sequence"/>
</dbReference>
<dbReference type="GO" id="GO:0005524">
    <property type="term" value="F:ATP binding"/>
    <property type="evidence" value="ECO:0007669"/>
    <property type="project" value="InterPro"/>
</dbReference>
<dbReference type="AlphaFoldDB" id="A0A9P4LLW2"/>
<dbReference type="EMBL" id="ML978205">
    <property type="protein sequence ID" value="KAF2029057.1"/>
    <property type="molecule type" value="Genomic_DNA"/>
</dbReference>
<dbReference type="InterPro" id="IPR054289">
    <property type="entry name" value="DUF7025"/>
</dbReference>
<dbReference type="CDD" id="cd19481">
    <property type="entry name" value="RecA-like_protease"/>
    <property type="match status" value="1"/>
</dbReference>
<proteinExistence type="predicted"/>
<dbReference type="PRINTS" id="PR00300">
    <property type="entry name" value="CLPPROTEASEA"/>
</dbReference>
<comment type="caution">
    <text evidence="3">The sequence shown here is derived from an EMBL/GenBank/DDBJ whole genome shotgun (WGS) entry which is preliminary data.</text>
</comment>
<dbReference type="Pfam" id="PF00004">
    <property type="entry name" value="AAA"/>
    <property type="match status" value="1"/>
</dbReference>
<reference evidence="3" key="1">
    <citation type="journal article" date="2020" name="Stud. Mycol.">
        <title>101 Dothideomycetes genomes: a test case for predicting lifestyles and emergence of pathogens.</title>
        <authorList>
            <person name="Haridas S."/>
            <person name="Albert R."/>
            <person name="Binder M."/>
            <person name="Bloem J."/>
            <person name="Labutti K."/>
            <person name="Salamov A."/>
            <person name="Andreopoulos B."/>
            <person name="Baker S."/>
            <person name="Barry K."/>
            <person name="Bills G."/>
            <person name="Bluhm B."/>
            <person name="Cannon C."/>
            <person name="Castanera R."/>
            <person name="Culley D."/>
            <person name="Daum C."/>
            <person name="Ezra D."/>
            <person name="Gonzalez J."/>
            <person name="Henrissat B."/>
            <person name="Kuo A."/>
            <person name="Liang C."/>
            <person name="Lipzen A."/>
            <person name="Lutzoni F."/>
            <person name="Magnuson J."/>
            <person name="Mondo S."/>
            <person name="Nolan M."/>
            <person name="Ohm R."/>
            <person name="Pangilinan J."/>
            <person name="Park H.-J."/>
            <person name="Ramirez L."/>
            <person name="Alfaro M."/>
            <person name="Sun H."/>
            <person name="Tritt A."/>
            <person name="Yoshinaga Y."/>
            <person name="Zwiers L.-H."/>
            <person name="Turgeon B."/>
            <person name="Goodwin S."/>
            <person name="Spatafora J."/>
            <person name="Crous P."/>
            <person name="Grigoriev I."/>
        </authorList>
    </citation>
    <scope>NUCLEOTIDE SEQUENCE</scope>
    <source>
        <strain evidence="3">CBS 110217</strain>
    </source>
</reference>
<dbReference type="InterPro" id="IPR027417">
    <property type="entry name" value="P-loop_NTPase"/>
</dbReference>
<name>A0A9P4LLW2_9PLEO</name>
<dbReference type="PANTHER" id="PTHR46411:SF3">
    <property type="entry name" value="AAA+ ATPASE DOMAIN-CONTAINING PROTEIN"/>
    <property type="match status" value="1"/>
</dbReference>
<dbReference type="Gene3D" id="3.40.50.300">
    <property type="entry name" value="P-loop containing nucleotide triphosphate hydrolases"/>
    <property type="match status" value="1"/>
</dbReference>
<protein>
    <submittedName>
        <fullName evidence="3">P-loop containing nucleoside triphosphate hydrolase protein</fullName>
    </submittedName>
</protein>
<evidence type="ECO:0000259" key="2">
    <source>
        <dbReference type="SMART" id="SM00382"/>
    </source>
</evidence>
<keyword evidence="4" id="KW-1185">Reference proteome</keyword>